<keyword evidence="2 6" id="KW-0812">Transmembrane</keyword>
<dbReference type="InterPro" id="IPR027359">
    <property type="entry name" value="Volt_channel_dom_sf"/>
</dbReference>
<dbReference type="Gene3D" id="1.20.120.350">
    <property type="entry name" value="Voltage-gated potassium channels. Chain C"/>
    <property type="match status" value="1"/>
</dbReference>
<sequence>MSAQQSHARGGMWDAEPQGPRAVWRPQAPPTIRCHVSYTTCQSPAAMRGGGDGENSQAKKVTAGRRKRRGAESQSSREELSPLRDLRKVINAERRRTGSRKQEAGSRKHFHGGCELIVLEVVQDYSLVNRLRARLVGLTTGRPFRVFVVVVVCLDLVVLMLETDQQSVDKEVVLTGLRHAFLALFVAEVFLKLAALRQHYFSDGWNLLDLAVTSVSILGAVSERYLVVPLNAPVLAVLRVVHVVRLLSEAGGVRKLLHAFILSLPALFNIGLLLFIVTFTSSVFGMLTFGQVKRGGALDDVLNFETFGGSVACVLLVSSSASWGGLLAPLMATPPHCDPDTENPGAAVSGDCGHPAVAVVFFVAHIGFTLLLAVHLYIAVVLETFESEDAEPLSDAHFHKFDDTWKKFDPEASQFIPYRWVLLPTTGGSYFLLQVGPTSYYRWVLLPTTGGSYFLLQVGSTS</sequence>
<evidence type="ECO:0000256" key="6">
    <source>
        <dbReference type="SAM" id="Phobius"/>
    </source>
</evidence>
<dbReference type="Proteomes" id="UP000314294">
    <property type="component" value="Unassembled WGS sequence"/>
</dbReference>
<dbReference type="Gene3D" id="1.10.287.70">
    <property type="match status" value="1"/>
</dbReference>
<evidence type="ECO:0000256" key="4">
    <source>
        <dbReference type="ARBA" id="ARBA00023136"/>
    </source>
</evidence>
<feature type="domain" description="Ion transport" evidence="7">
    <location>
        <begin position="142"/>
        <end position="389"/>
    </location>
</feature>
<evidence type="ECO:0000256" key="5">
    <source>
        <dbReference type="SAM" id="MobiDB-lite"/>
    </source>
</evidence>
<evidence type="ECO:0000259" key="7">
    <source>
        <dbReference type="Pfam" id="PF00520"/>
    </source>
</evidence>
<accession>A0A4Z2F2V7</accession>
<comment type="caution">
    <text evidence="8">The sequence shown here is derived from an EMBL/GenBank/DDBJ whole genome shotgun (WGS) entry which is preliminary data.</text>
</comment>
<dbReference type="GO" id="GO:0086010">
    <property type="term" value="P:membrane depolarization during action potential"/>
    <property type="evidence" value="ECO:0007669"/>
    <property type="project" value="TreeGrafter"/>
</dbReference>
<dbReference type="InterPro" id="IPR005821">
    <property type="entry name" value="Ion_trans_dom"/>
</dbReference>
<dbReference type="GO" id="GO:0019228">
    <property type="term" value="P:neuronal action potential"/>
    <property type="evidence" value="ECO:0007669"/>
    <property type="project" value="TreeGrafter"/>
</dbReference>
<keyword evidence="8" id="KW-0407">Ion channel</keyword>
<feature type="transmembrane region" description="Helical" evidence="6">
    <location>
        <begin position="356"/>
        <end position="378"/>
    </location>
</feature>
<proteinExistence type="predicted"/>
<organism evidence="8 9">
    <name type="scientific">Liparis tanakae</name>
    <name type="common">Tanaka's snailfish</name>
    <dbReference type="NCBI Taxonomy" id="230148"/>
    <lineage>
        <taxon>Eukaryota</taxon>
        <taxon>Metazoa</taxon>
        <taxon>Chordata</taxon>
        <taxon>Craniata</taxon>
        <taxon>Vertebrata</taxon>
        <taxon>Euteleostomi</taxon>
        <taxon>Actinopterygii</taxon>
        <taxon>Neopterygii</taxon>
        <taxon>Teleostei</taxon>
        <taxon>Neoteleostei</taxon>
        <taxon>Acanthomorphata</taxon>
        <taxon>Eupercaria</taxon>
        <taxon>Perciformes</taxon>
        <taxon>Cottioidei</taxon>
        <taxon>Cottales</taxon>
        <taxon>Liparidae</taxon>
        <taxon>Liparis</taxon>
    </lineage>
</organism>
<reference evidence="8 9" key="1">
    <citation type="submission" date="2019-03" db="EMBL/GenBank/DDBJ databases">
        <title>First draft genome of Liparis tanakae, snailfish: a comprehensive survey of snailfish specific genes.</title>
        <authorList>
            <person name="Kim W."/>
            <person name="Song I."/>
            <person name="Jeong J.-H."/>
            <person name="Kim D."/>
            <person name="Kim S."/>
            <person name="Ryu S."/>
            <person name="Song J.Y."/>
            <person name="Lee S.K."/>
        </authorList>
    </citation>
    <scope>NUCLEOTIDE SEQUENCE [LARGE SCALE GENOMIC DNA]</scope>
    <source>
        <tissue evidence="8">Muscle</tissue>
    </source>
</reference>
<protein>
    <submittedName>
        <fullName evidence="8">Sodium channel protein type 4 subunit alpha B</fullName>
    </submittedName>
</protein>
<dbReference type="OrthoDB" id="2984333at2759"/>
<feature type="region of interest" description="Disordered" evidence="5">
    <location>
        <begin position="1"/>
        <end position="26"/>
    </location>
</feature>
<gene>
    <name evidence="8" type="primary">scn4ab_0</name>
    <name evidence="8" type="ORF">EYF80_054280</name>
</gene>
<dbReference type="GO" id="GO:0001518">
    <property type="term" value="C:voltage-gated sodium channel complex"/>
    <property type="evidence" value="ECO:0007669"/>
    <property type="project" value="TreeGrafter"/>
</dbReference>
<feature type="transmembrane region" description="Helical" evidence="6">
    <location>
        <begin position="259"/>
        <end position="287"/>
    </location>
</feature>
<evidence type="ECO:0000256" key="1">
    <source>
        <dbReference type="ARBA" id="ARBA00004141"/>
    </source>
</evidence>
<keyword evidence="9" id="KW-1185">Reference proteome</keyword>
<keyword evidence="3 6" id="KW-1133">Transmembrane helix</keyword>
<dbReference type="PANTHER" id="PTHR10037">
    <property type="entry name" value="VOLTAGE-GATED CATION CHANNEL CALCIUM AND SODIUM"/>
    <property type="match status" value="1"/>
</dbReference>
<dbReference type="SUPFAM" id="SSF81324">
    <property type="entry name" value="Voltage-gated potassium channels"/>
    <property type="match status" value="1"/>
</dbReference>
<comment type="subcellular location">
    <subcellularLocation>
        <location evidence="1">Membrane</location>
        <topology evidence="1">Multi-pass membrane protein</topology>
    </subcellularLocation>
</comment>
<evidence type="ECO:0000313" key="9">
    <source>
        <dbReference type="Proteomes" id="UP000314294"/>
    </source>
</evidence>
<dbReference type="GO" id="GO:0005248">
    <property type="term" value="F:voltage-gated sodium channel activity"/>
    <property type="evidence" value="ECO:0007669"/>
    <property type="project" value="TreeGrafter"/>
</dbReference>
<keyword evidence="8" id="KW-0813">Transport</keyword>
<evidence type="ECO:0000256" key="3">
    <source>
        <dbReference type="ARBA" id="ARBA00022989"/>
    </source>
</evidence>
<feature type="transmembrane region" description="Helical" evidence="6">
    <location>
        <begin position="307"/>
        <end position="328"/>
    </location>
</feature>
<keyword evidence="4 6" id="KW-0472">Membrane</keyword>
<dbReference type="PANTHER" id="PTHR10037:SF223">
    <property type="entry name" value="SODIUM CHANNEL PROTEIN TYPE 4 SUBUNIT ALPHA"/>
    <property type="match status" value="1"/>
</dbReference>
<keyword evidence="8" id="KW-0406">Ion transport</keyword>
<dbReference type="AlphaFoldDB" id="A0A4Z2F2V7"/>
<evidence type="ECO:0000256" key="2">
    <source>
        <dbReference type="ARBA" id="ARBA00022692"/>
    </source>
</evidence>
<feature type="region of interest" description="Disordered" evidence="5">
    <location>
        <begin position="44"/>
        <end position="82"/>
    </location>
</feature>
<dbReference type="Gene3D" id="1.10.238.10">
    <property type="entry name" value="EF-hand"/>
    <property type="match status" value="1"/>
</dbReference>
<evidence type="ECO:0000313" key="8">
    <source>
        <dbReference type="EMBL" id="TNN35556.1"/>
    </source>
</evidence>
<name>A0A4Z2F2V7_9TELE</name>
<dbReference type="EMBL" id="SRLO01001749">
    <property type="protein sequence ID" value="TNN35556.1"/>
    <property type="molecule type" value="Genomic_DNA"/>
</dbReference>
<dbReference type="Pfam" id="PF00520">
    <property type="entry name" value="Ion_trans"/>
    <property type="match status" value="1"/>
</dbReference>
<dbReference type="InterPro" id="IPR043203">
    <property type="entry name" value="VGCC_Ca_Na"/>
</dbReference>